<dbReference type="EMBL" id="JASBNA010000002">
    <property type="protein sequence ID" value="KAK7694301.1"/>
    <property type="molecule type" value="Genomic_DNA"/>
</dbReference>
<protein>
    <submittedName>
        <fullName evidence="2">Uncharacterized protein</fullName>
    </submittedName>
</protein>
<organism evidence="2 3">
    <name type="scientific">Cerrena zonata</name>
    <dbReference type="NCBI Taxonomy" id="2478898"/>
    <lineage>
        <taxon>Eukaryota</taxon>
        <taxon>Fungi</taxon>
        <taxon>Dikarya</taxon>
        <taxon>Basidiomycota</taxon>
        <taxon>Agaricomycotina</taxon>
        <taxon>Agaricomycetes</taxon>
        <taxon>Polyporales</taxon>
        <taxon>Cerrenaceae</taxon>
        <taxon>Cerrena</taxon>
    </lineage>
</organism>
<dbReference type="AlphaFoldDB" id="A0AAW0GNG7"/>
<evidence type="ECO:0000313" key="2">
    <source>
        <dbReference type="EMBL" id="KAK7694301.1"/>
    </source>
</evidence>
<feature type="compositionally biased region" description="Polar residues" evidence="1">
    <location>
        <begin position="682"/>
        <end position="696"/>
    </location>
</feature>
<reference evidence="2 3" key="1">
    <citation type="submission" date="2022-09" db="EMBL/GenBank/DDBJ databases">
        <authorList>
            <person name="Palmer J.M."/>
        </authorList>
    </citation>
    <scope>NUCLEOTIDE SEQUENCE [LARGE SCALE GENOMIC DNA]</scope>
    <source>
        <strain evidence="2 3">DSM 7382</strain>
    </source>
</reference>
<evidence type="ECO:0000256" key="1">
    <source>
        <dbReference type="SAM" id="MobiDB-lite"/>
    </source>
</evidence>
<proteinExistence type="predicted"/>
<sequence>MTVDYLDILIQFSMHVIQIGGVLFVGESYSEYETDTAYSSWGESSDHESEKHVRAGGEVVVWSQRIEKMNLFGFDQILALSRSSVSSHFFNLHRHASSVTSGAETALVHWSSDQFSAEFNPISVHFLSSGRAVVLINISSGGMAVKKETETTTFWRWGEWSRPGHSEITERIDFGDVTVAFEVDLELKHHGELAVHDHWHKSFEGSFIYKHRHAHEHVFKHLLLNFHRPKYVDSLSNVAALGKGRDSPYRLDTLLHYMKDYLFELAESGYNIIHSVPIFTNHDERSFGYTSVAHKVISKSNVTVDNCRYVLTKDAPILLILGMSNFRPMPPLFVEWFAGWIIENKRHKSFGTLCLSKTAFLEGRLLSLLSEVNALTTVVPKFAGILDGQWHFELTNWKDDPYRQHRPCTWKERRNVSSNHLEYVWEHRDEWNYEHEGTASEEKKCEYTLACHTRNHLHIPTIFRPNSLEIKLTGESYLKVRGRTDTASWSKSTSAKWSASIIIHSRASGLTVEVSGQTHPVFADEDCDGHCDIDVSALHAKHLPRNVNLGHVLESLKRTLEGGWEFAAPGGESYGLTNPVFTRQGDLIVQLCEHKVSSVIHPTLTPAVSYSNVVKTYAHLGTHTHASATTVAELVSHNGHAKITLPSPAPPGLDRDFNLSTTTLDSPALKTPSTPPLEVSASMFSPKSTKNKSNGKTVKVDSAKIETIPITLPSNAGLDMK</sequence>
<evidence type="ECO:0000313" key="3">
    <source>
        <dbReference type="Proteomes" id="UP001385951"/>
    </source>
</evidence>
<comment type="caution">
    <text evidence="2">The sequence shown here is derived from an EMBL/GenBank/DDBJ whole genome shotgun (WGS) entry which is preliminary data.</text>
</comment>
<accession>A0AAW0GNG7</accession>
<keyword evidence="3" id="KW-1185">Reference proteome</keyword>
<dbReference type="Proteomes" id="UP001385951">
    <property type="component" value="Unassembled WGS sequence"/>
</dbReference>
<gene>
    <name evidence="2" type="ORF">QCA50_001483</name>
</gene>
<name>A0AAW0GNG7_9APHY</name>
<feature type="region of interest" description="Disordered" evidence="1">
    <location>
        <begin position="664"/>
        <end position="698"/>
    </location>
</feature>